<dbReference type="InterPro" id="IPR034753">
    <property type="entry name" value="hSac2"/>
</dbReference>
<feature type="region of interest" description="Disordered" evidence="1">
    <location>
        <begin position="741"/>
        <end position="775"/>
    </location>
</feature>
<dbReference type="PROSITE" id="PS50275">
    <property type="entry name" value="SAC"/>
    <property type="match status" value="1"/>
</dbReference>
<dbReference type="Proteomes" id="UP001162480">
    <property type="component" value="Chromosome 22"/>
</dbReference>
<dbReference type="Pfam" id="PF02383">
    <property type="entry name" value="Syja_N"/>
    <property type="match status" value="1"/>
</dbReference>
<feature type="compositionally biased region" description="Basic and acidic residues" evidence="1">
    <location>
        <begin position="742"/>
        <end position="751"/>
    </location>
</feature>
<accession>A0AA36BSD3</accession>
<dbReference type="InterPro" id="IPR002013">
    <property type="entry name" value="SAC_dom"/>
</dbReference>
<dbReference type="GO" id="GO:2001135">
    <property type="term" value="P:regulation of endocytic recycling"/>
    <property type="evidence" value="ECO:0007669"/>
    <property type="project" value="TreeGrafter"/>
</dbReference>
<dbReference type="PANTHER" id="PTHR45662">
    <property type="entry name" value="PHOSPHATIDYLINOSITIDE PHOSPHATASE SAC1"/>
    <property type="match status" value="1"/>
</dbReference>
<feature type="domain" description="HSac2" evidence="3">
    <location>
        <begin position="275"/>
        <end position="452"/>
    </location>
</feature>
<evidence type="ECO:0000259" key="3">
    <source>
        <dbReference type="PROSITE" id="PS51791"/>
    </source>
</evidence>
<dbReference type="InterPro" id="IPR022158">
    <property type="entry name" value="Inositol_phosphatase"/>
</dbReference>
<dbReference type="GO" id="GO:0046856">
    <property type="term" value="P:phosphatidylinositol dephosphorylation"/>
    <property type="evidence" value="ECO:0007669"/>
    <property type="project" value="TreeGrafter"/>
</dbReference>
<feature type="region of interest" description="Disordered" evidence="1">
    <location>
        <begin position="569"/>
        <end position="606"/>
    </location>
</feature>
<dbReference type="GO" id="GO:0005769">
    <property type="term" value="C:early endosome"/>
    <property type="evidence" value="ECO:0007669"/>
    <property type="project" value="TreeGrafter"/>
</dbReference>
<dbReference type="AlphaFoldDB" id="A0AA36BSD3"/>
<evidence type="ECO:0000313" key="5">
    <source>
        <dbReference type="Proteomes" id="UP001162480"/>
    </source>
</evidence>
<name>A0AA36BSD3_OCTVU</name>
<evidence type="ECO:0000259" key="2">
    <source>
        <dbReference type="PROSITE" id="PS50275"/>
    </source>
</evidence>
<reference evidence="4" key="1">
    <citation type="submission" date="2023-08" db="EMBL/GenBank/DDBJ databases">
        <authorList>
            <person name="Alioto T."/>
            <person name="Alioto T."/>
            <person name="Gomez Garrido J."/>
        </authorList>
    </citation>
    <scope>NUCLEOTIDE SEQUENCE</scope>
</reference>
<dbReference type="Pfam" id="PF12456">
    <property type="entry name" value="hSac2"/>
    <property type="match status" value="1"/>
</dbReference>
<evidence type="ECO:0000256" key="1">
    <source>
        <dbReference type="SAM" id="MobiDB-lite"/>
    </source>
</evidence>
<evidence type="ECO:0000313" key="4">
    <source>
        <dbReference type="EMBL" id="CAI9738827.1"/>
    </source>
</evidence>
<keyword evidence="5" id="KW-1185">Reference proteome</keyword>
<protein>
    <submittedName>
        <fullName evidence="4">Phosphatidylinositide phosphatase SAC2-like</fullName>
    </submittedName>
</protein>
<dbReference type="PANTHER" id="PTHR45662:SF8">
    <property type="entry name" value="PHOSPHATIDYLINOSITIDE PHOSPHATASE SAC2"/>
    <property type="match status" value="1"/>
</dbReference>
<dbReference type="GO" id="GO:0043812">
    <property type="term" value="F:phosphatidylinositol-4-phosphate phosphatase activity"/>
    <property type="evidence" value="ECO:0007669"/>
    <property type="project" value="TreeGrafter"/>
</dbReference>
<dbReference type="GO" id="GO:0045334">
    <property type="term" value="C:clathrin-coated endocytic vesicle"/>
    <property type="evidence" value="ECO:0007669"/>
    <property type="project" value="TreeGrafter"/>
</dbReference>
<feature type="domain" description="SAC" evidence="2">
    <location>
        <begin position="36"/>
        <end position="204"/>
    </location>
</feature>
<organism evidence="4 5">
    <name type="scientific">Octopus vulgaris</name>
    <name type="common">Common octopus</name>
    <dbReference type="NCBI Taxonomy" id="6645"/>
    <lineage>
        <taxon>Eukaryota</taxon>
        <taxon>Metazoa</taxon>
        <taxon>Spiralia</taxon>
        <taxon>Lophotrochozoa</taxon>
        <taxon>Mollusca</taxon>
        <taxon>Cephalopoda</taxon>
        <taxon>Coleoidea</taxon>
        <taxon>Octopodiformes</taxon>
        <taxon>Octopoda</taxon>
        <taxon>Incirrata</taxon>
        <taxon>Octopodidae</taxon>
        <taxon>Octopus</taxon>
    </lineage>
</organism>
<proteinExistence type="predicted"/>
<feature type="region of interest" description="Disordered" evidence="1">
    <location>
        <begin position="471"/>
        <end position="495"/>
    </location>
</feature>
<sequence>MNFCGNQKSVKYSCNLKNKLKNKVDIEKENGDIAGDEQENRNAFLKHFEEQLNIYEKIAVITLVELTGKEQVIGSAYLDRILDFNSKDLIYITFDFHEYCRGMKFENVSILTDCIKDIIRDMRYCWVDSKGSICDQKGVFRINCVDCLDRTNVVQTAIARIVMETQCRKLGLLPPDETLPQSCRVAFQLIWANNGDAISHQYAGTAALKGDFTRTGERKLSGLMKDGVNSANRYYLRFKDDYRQAAIDVLLGQPIAEETLLSAGLQEEDIEGELLEKEENVRTLIDDLKKMLIVEPEQCLGGWSLVNADPVVGDHDRQEMDIILLLSQRAFYVGWYDDEKEAVTQFQQVLLEDIVKIEIGLEPLLFKSKHVCMRIHYNGLTEEGFFHTFRVPSTRLFNNVVVSVKNEDDAKESLKAVCHCFLASQNIVRHNFEVVEKQKLERMKVKPHPGVIDIGKQLQETSLAAINLPRNVSESSLNETEEETEKQLPNQHQGHGFFRSPKFSLNTESNIHKGDLSNKLGLPLKGTSLQLPKLNLHNLNPIKNVNLKSLRLPTVFYSNKETKSSMERLTINTERSGEEVSDSSNSLKHLPPEGAGNLPRSSDTDVVSNKNLLDMTQDENTDVMFRSCGILATNPKQLFVTSLSLSSDVDPEELPQEISAAIDEARKPDATDQLNNLLSLDLVSSESEIENSRMALNNKTEQESFMSNIPDTYANSYPASIRDDYDDNNYDHFNCGDASTEFAEHSRDTSNQRRRPLPLKPSFSDGAISSHPDMNTYPDLQKPLLLLENNPFTKIGQKIQSSMSRSSSKATVDLLKEQVLEKLKDRECETQIIFI</sequence>
<dbReference type="EMBL" id="OX597835">
    <property type="protein sequence ID" value="CAI9738827.1"/>
    <property type="molecule type" value="Genomic_DNA"/>
</dbReference>
<gene>
    <name evidence="4" type="ORF">OCTVUL_1B023937</name>
</gene>
<dbReference type="PROSITE" id="PS51791">
    <property type="entry name" value="HSAC2"/>
    <property type="match status" value="1"/>
</dbReference>